<dbReference type="Proteomes" id="UP000509626">
    <property type="component" value="Chromosome"/>
</dbReference>
<sequence length="146" mass="15066">MQVSVYLLSGLLMGVVLLGTVALLTRSRRWRHYSPTNDGPDAGAALERLVEHPATWTVGFLALALGLGLGAVAFVGGFPIPAAVRSAAGTAMLLVVLAVLAGYTFLGVYQAVRYRGLYRSQAAAAGIWIVGVLAVAGIAVMLLTAG</sequence>
<keyword evidence="1" id="KW-0812">Transmembrane</keyword>
<keyword evidence="1" id="KW-0472">Membrane</keyword>
<dbReference type="EMBL" id="CP058579">
    <property type="protein sequence ID" value="QLG60947.1"/>
    <property type="molecule type" value="Genomic_DNA"/>
</dbReference>
<accession>A0A7D5L995</accession>
<dbReference type="GeneID" id="56036597"/>
<evidence type="ECO:0000313" key="3">
    <source>
        <dbReference type="Proteomes" id="UP000509626"/>
    </source>
</evidence>
<dbReference type="KEGG" id="halu:HUG12_04020"/>
<evidence type="ECO:0000256" key="1">
    <source>
        <dbReference type="SAM" id="Phobius"/>
    </source>
</evidence>
<proteinExistence type="predicted"/>
<organism evidence="2 3">
    <name type="scientific">Halorarum salinum</name>
    <dbReference type="NCBI Taxonomy" id="2743089"/>
    <lineage>
        <taxon>Archaea</taxon>
        <taxon>Methanobacteriati</taxon>
        <taxon>Methanobacteriota</taxon>
        <taxon>Stenosarchaea group</taxon>
        <taxon>Halobacteria</taxon>
        <taxon>Halobacteriales</taxon>
        <taxon>Haloferacaceae</taxon>
        <taxon>Halorarum</taxon>
    </lineage>
</organism>
<feature type="transmembrane region" description="Helical" evidence="1">
    <location>
        <begin position="124"/>
        <end position="145"/>
    </location>
</feature>
<dbReference type="RefSeq" id="WP_179267532.1">
    <property type="nucleotide sequence ID" value="NZ_CP058579.1"/>
</dbReference>
<dbReference type="AlphaFoldDB" id="A0A7D5L995"/>
<evidence type="ECO:0000313" key="2">
    <source>
        <dbReference type="EMBL" id="QLG60947.1"/>
    </source>
</evidence>
<gene>
    <name evidence="2" type="ORF">HUG12_04020</name>
</gene>
<protein>
    <submittedName>
        <fullName evidence="2">Uncharacterized protein</fullName>
    </submittedName>
</protein>
<feature type="transmembrane region" description="Helical" evidence="1">
    <location>
        <begin position="6"/>
        <end position="24"/>
    </location>
</feature>
<feature type="transmembrane region" description="Helical" evidence="1">
    <location>
        <begin position="92"/>
        <end position="112"/>
    </location>
</feature>
<keyword evidence="3" id="KW-1185">Reference proteome</keyword>
<keyword evidence="1" id="KW-1133">Transmembrane helix</keyword>
<feature type="transmembrane region" description="Helical" evidence="1">
    <location>
        <begin position="58"/>
        <end position="80"/>
    </location>
</feature>
<reference evidence="2 3" key="1">
    <citation type="submission" date="2020-06" db="EMBL/GenBank/DDBJ databases">
        <title>NJ-3-1, isolated from saline soil.</title>
        <authorList>
            <person name="Cui H.L."/>
            <person name="Shi X."/>
        </authorList>
    </citation>
    <scope>NUCLEOTIDE SEQUENCE [LARGE SCALE GENOMIC DNA]</scope>
    <source>
        <strain evidence="2 3">NJ-3-1</strain>
    </source>
</reference>
<name>A0A7D5L995_9EURY</name>